<evidence type="ECO:0000313" key="4">
    <source>
        <dbReference type="EMBL" id="NOU96392.1"/>
    </source>
</evidence>
<keyword evidence="5" id="KW-1185">Reference proteome</keyword>
<dbReference type="SFLD" id="SFLDG00179">
    <property type="entry name" value="mandelate_racemase"/>
    <property type="match status" value="1"/>
</dbReference>
<dbReference type="InterPro" id="IPR013342">
    <property type="entry name" value="Mandelate_racemase_C"/>
</dbReference>
<organism evidence="4 5">
    <name type="scientific">Paenibacillus foliorum</name>
    <dbReference type="NCBI Taxonomy" id="2654974"/>
    <lineage>
        <taxon>Bacteria</taxon>
        <taxon>Bacillati</taxon>
        <taxon>Bacillota</taxon>
        <taxon>Bacilli</taxon>
        <taxon>Bacillales</taxon>
        <taxon>Paenibacillaceae</taxon>
        <taxon>Paenibacillus</taxon>
    </lineage>
</organism>
<name>A0A972GYZ5_9BACL</name>
<dbReference type="EMBL" id="WHOD01000097">
    <property type="protein sequence ID" value="NOU96392.1"/>
    <property type="molecule type" value="Genomic_DNA"/>
</dbReference>
<dbReference type="InterPro" id="IPR029017">
    <property type="entry name" value="Enolase-like_N"/>
</dbReference>
<sequence>MDGGPFHMKITKVEVFIVKIPTPKVASPNTKRYITEDYYINEGRRSCIYSDKVETIFIKVSTDEGIEGWGELLAPTNPEVAAAVIRGHLAPLVLGENPMETQYLWDKMLDTLRERGYTGGYLVDAMAGLDVAFWDIKGKAFGLPVYMLLGGQYRDKLRSYCSSVPGRTTEERLESVDRIMEEGYDAIKIHTFGKGKTADLELLSAIRRKYDPNQLDLMLDGHGKYTHSEAFSLGRALGELDLLFFETPLTFEDIKGHRKLADAIDTAIAVGEPLRTIYTFRDWITEGALEVAQPDLGRNGITEMMRIAHLAEAHHLSFAPHLSVHQAVGVAASVHVSAAISNFLIFEYQPNSLKASESYSNASFKLEKGVIKVPNDPGLGVEIDELELRKFVTEYAEIKA</sequence>
<proteinExistence type="predicted"/>
<evidence type="ECO:0000256" key="2">
    <source>
        <dbReference type="ARBA" id="ARBA00023239"/>
    </source>
</evidence>
<dbReference type="InterPro" id="IPR036849">
    <property type="entry name" value="Enolase-like_C_sf"/>
</dbReference>
<dbReference type="CDD" id="cd03316">
    <property type="entry name" value="MR_like"/>
    <property type="match status" value="1"/>
</dbReference>
<protein>
    <submittedName>
        <fullName evidence="4">Mandelate racemase/muconate lactonizing enzyme family protein</fullName>
    </submittedName>
</protein>
<dbReference type="SFLD" id="SFLDS00001">
    <property type="entry name" value="Enolase"/>
    <property type="match status" value="1"/>
</dbReference>
<dbReference type="PANTHER" id="PTHR48080:SF2">
    <property type="entry name" value="D-GALACTONATE DEHYDRATASE"/>
    <property type="match status" value="1"/>
</dbReference>
<dbReference type="GO" id="GO:0016829">
    <property type="term" value="F:lyase activity"/>
    <property type="evidence" value="ECO:0007669"/>
    <property type="project" value="UniProtKB-KW"/>
</dbReference>
<dbReference type="SUPFAM" id="SSF51604">
    <property type="entry name" value="Enolase C-terminal domain-like"/>
    <property type="match status" value="1"/>
</dbReference>
<dbReference type="Pfam" id="PF13378">
    <property type="entry name" value="MR_MLE_C"/>
    <property type="match status" value="1"/>
</dbReference>
<accession>A0A972GYZ5</accession>
<dbReference type="Proteomes" id="UP000641588">
    <property type="component" value="Unassembled WGS sequence"/>
</dbReference>
<dbReference type="Pfam" id="PF02746">
    <property type="entry name" value="MR_MLE_N"/>
    <property type="match status" value="1"/>
</dbReference>
<dbReference type="InterPro" id="IPR013341">
    <property type="entry name" value="Mandelate_racemase_N_dom"/>
</dbReference>
<dbReference type="GO" id="GO:0046872">
    <property type="term" value="F:metal ion binding"/>
    <property type="evidence" value="ECO:0007669"/>
    <property type="project" value="UniProtKB-KW"/>
</dbReference>
<reference evidence="4" key="1">
    <citation type="submission" date="2019-10" db="EMBL/GenBank/DDBJ databases">
        <title>Description of Paenibacillus glebae sp. nov.</title>
        <authorList>
            <person name="Carlier A."/>
            <person name="Qi S."/>
        </authorList>
    </citation>
    <scope>NUCLEOTIDE SEQUENCE</scope>
    <source>
        <strain evidence="4">LMG 31456</strain>
    </source>
</reference>
<gene>
    <name evidence="4" type="ORF">GC093_24710</name>
</gene>
<keyword evidence="2" id="KW-0456">Lyase</keyword>
<keyword evidence="1" id="KW-0479">Metal-binding</keyword>
<dbReference type="PANTHER" id="PTHR48080">
    <property type="entry name" value="D-GALACTONATE DEHYDRATASE-RELATED"/>
    <property type="match status" value="1"/>
</dbReference>
<dbReference type="Gene3D" id="3.20.20.120">
    <property type="entry name" value="Enolase-like C-terminal domain"/>
    <property type="match status" value="1"/>
</dbReference>
<dbReference type="SUPFAM" id="SSF54826">
    <property type="entry name" value="Enolase N-terminal domain-like"/>
    <property type="match status" value="1"/>
</dbReference>
<dbReference type="AlphaFoldDB" id="A0A972GYZ5"/>
<dbReference type="SMART" id="SM00922">
    <property type="entry name" value="MR_MLE"/>
    <property type="match status" value="1"/>
</dbReference>
<dbReference type="InterPro" id="IPR029065">
    <property type="entry name" value="Enolase_C-like"/>
</dbReference>
<evidence type="ECO:0000259" key="3">
    <source>
        <dbReference type="SMART" id="SM00922"/>
    </source>
</evidence>
<dbReference type="Gene3D" id="3.30.390.10">
    <property type="entry name" value="Enolase-like, N-terminal domain"/>
    <property type="match status" value="1"/>
</dbReference>
<evidence type="ECO:0000256" key="1">
    <source>
        <dbReference type="ARBA" id="ARBA00022723"/>
    </source>
</evidence>
<evidence type="ECO:0000313" key="5">
    <source>
        <dbReference type="Proteomes" id="UP000641588"/>
    </source>
</evidence>
<feature type="domain" description="Mandelate racemase/muconate lactonizing enzyme C-terminal" evidence="3">
    <location>
        <begin position="169"/>
        <end position="267"/>
    </location>
</feature>
<comment type="caution">
    <text evidence="4">The sequence shown here is derived from an EMBL/GenBank/DDBJ whole genome shotgun (WGS) entry which is preliminary data.</text>
</comment>
<dbReference type="InterPro" id="IPR034593">
    <property type="entry name" value="DgoD-like"/>
</dbReference>